<keyword evidence="2" id="KW-0732">Signal</keyword>
<dbReference type="SUPFAM" id="SSF101908">
    <property type="entry name" value="Putative isomerase YbhE"/>
    <property type="match status" value="1"/>
</dbReference>
<dbReference type="EMBL" id="JABMIG020000110">
    <property type="protein sequence ID" value="KAL3791745.1"/>
    <property type="molecule type" value="Genomic_DNA"/>
</dbReference>
<gene>
    <name evidence="3" type="ORF">HJC23_007512</name>
</gene>
<feature type="region of interest" description="Disordered" evidence="1">
    <location>
        <begin position="241"/>
        <end position="261"/>
    </location>
</feature>
<reference evidence="3 4" key="1">
    <citation type="journal article" date="2020" name="G3 (Bethesda)">
        <title>Improved Reference Genome for Cyclotella cryptica CCMP332, a Model for Cell Wall Morphogenesis, Salinity Adaptation, and Lipid Production in Diatoms (Bacillariophyta).</title>
        <authorList>
            <person name="Roberts W.R."/>
            <person name="Downey K.M."/>
            <person name="Ruck E.C."/>
            <person name="Traller J.C."/>
            <person name="Alverson A.J."/>
        </authorList>
    </citation>
    <scope>NUCLEOTIDE SEQUENCE [LARGE SCALE GENOMIC DNA]</scope>
    <source>
        <strain evidence="3 4">CCMP332</strain>
    </source>
</reference>
<dbReference type="InterPro" id="IPR007788">
    <property type="entry name" value="QCT"/>
</dbReference>
<feature type="compositionally biased region" description="Low complexity" evidence="1">
    <location>
        <begin position="241"/>
        <end position="256"/>
    </location>
</feature>
<dbReference type="AlphaFoldDB" id="A0ABD3Q079"/>
<organism evidence="3 4">
    <name type="scientific">Cyclotella cryptica</name>
    <dbReference type="NCBI Taxonomy" id="29204"/>
    <lineage>
        <taxon>Eukaryota</taxon>
        <taxon>Sar</taxon>
        <taxon>Stramenopiles</taxon>
        <taxon>Ochrophyta</taxon>
        <taxon>Bacillariophyta</taxon>
        <taxon>Coscinodiscophyceae</taxon>
        <taxon>Thalassiosirophycidae</taxon>
        <taxon>Stephanodiscales</taxon>
        <taxon>Stephanodiscaceae</taxon>
        <taxon>Cyclotella</taxon>
    </lineage>
</organism>
<dbReference type="Proteomes" id="UP001516023">
    <property type="component" value="Unassembled WGS sequence"/>
</dbReference>
<evidence type="ECO:0000313" key="3">
    <source>
        <dbReference type="EMBL" id="KAL3791745.1"/>
    </source>
</evidence>
<dbReference type="PANTHER" id="PTHR31270:SF1">
    <property type="entry name" value="GLUTAMINYL-PEPTIDE CYCLOTRANSFERASE"/>
    <property type="match status" value="1"/>
</dbReference>
<feature type="chain" id="PRO_5044797812" description="Glutamine cyclotransferase" evidence="2">
    <location>
        <begin position="25"/>
        <end position="352"/>
    </location>
</feature>
<proteinExistence type="predicted"/>
<accession>A0ABD3Q079</accession>
<protein>
    <recommendedName>
        <fullName evidence="5">Glutamine cyclotransferase</fullName>
    </recommendedName>
</protein>
<evidence type="ECO:0000256" key="2">
    <source>
        <dbReference type="SAM" id="SignalP"/>
    </source>
</evidence>
<comment type="caution">
    <text evidence="3">The sequence shown here is derived from an EMBL/GenBank/DDBJ whole genome shotgun (WGS) entry which is preliminary data.</text>
</comment>
<name>A0ABD3Q079_9STRA</name>
<evidence type="ECO:0008006" key="5">
    <source>
        <dbReference type="Google" id="ProtNLM"/>
    </source>
</evidence>
<evidence type="ECO:0000256" key="1">
    <source>
        <dbReference type="SAM" id="MobiDB-lite"/>
    </source>
</evidence>
<dbReference type="PANTHER" id="PTHR31270">
    <property type="entry name" value="GLUTAMINYL-PEPTIDE CYCLOTRANSFERASE"/>
    <property type="match status" value="1"/>
</dbReference>
<evidence type="ECO:0000313" key="4">
    <source>
        <dbReference type="Proteomes" id="UP001516023"/>
    </source>
</evidence>
<keyword evidence="4" id="KW-1185">Reference proteome</keyword>
<feature type="signal peptide" evidence="2">
    <location>
        <begin position="1"/>
        <end position="24"/>
    </location>
</feature>
<sequence length="352" mass="40000">MSFSNPWWMLALLSALLTIIPTAALSSSSGASAVAARLPPNILRSSKDYHLLEVVPHDKTSFTDRYERFRQQGLTYYNGHIYEGTGLEEESHILQHDPADKMTTLNKVPVKPRHLFGEGISYYYIWKTDGNGHRVKENRLIQLTWRDQVGFIYSLPDLKVIKEFKYDTTTGEGWGITFVEHTNEFYVSDGSEYLMVWDAETLEEKRRITVVFDAGSQNVTVNLVNELEFIDFTSDHTCMPEISENSSNADSSSENNECPKSAQTSAFTSSMRILANIWYQDILVSIDPTSGWVKKVYNLNDIYPVSQRHEDGSDCLNGISVTGKQPLIGNSGVQVWVTGKWWPNMFRIQLID</sequence>
<dbReference type="Pfam" id="PF05096">
    <property type="entry name" value="Glu_cyclase_2"/>
    <property type="match status" value="2"/>
</dbReference>